<organism evidence="1">
    <name type="scientific">Sina virus</name>
    <dbReference type="NCBI Taxonomy" id="2703872"/>
    <lineage>
        <taxon>Viruses</taxon>
        <taxon>Riboviria</taxon>
        <taxon>Quenyaviruses</taxon>
    </lineage>
</organism>
<protein>
    <submittedName>
        <fullName evidence="1">Uncharacterized protein</fullName>
    </submittedName>
</protein>
<proteinExistence type="predicted"/>
<accession>A0A6G9L6R7</accession>
<sequence length="488" mass="53522">MPSSNKTTKSTPRPIRSGKAVKPVKGLLPLVDDFVSQVNYVKQSTGTFEFKHSAISLREDPSQKSHDVNWLVLGYGEQAKKGVQDEGVATDLYDTEITIENISASTLYIRLQKPMGFRDDPAALAMWEPVVGRGKKQSLLVEVAPHSTRHFRLKNHSTSLVVPRQSYFNGRAAIHLYSMVPYRENISDTGMVYASNASRDVSNITAAIITTTVHFQANDGTVGDEKNFVVESFSGSKRLDQVTTGPAVPIRFCDMHVPGGNVTAAGLYPTRGTTHTAWRLVFFAENGTSPDVPAIRAWTSVDNMDKESVYALPYAVPCVDPGTTNTEFNTPFIAWHEASDDGWIEGWVAVYYEAVEVNSTTNEPGHIHILEANAKSKQHLLPSSMRITPVAGSSPLLVRSQKVSKVKDIREYGAPRALQAIQTKHRTYAQLKLQDANYGETLLDGLTVIVKVVTAALELATVFGFLAVPLQTGKAQQLASSVDDFERV</sequence>
<name>A0A6G9L6R7_9VIRU</name>
<reference evidence="1" key="1">
    <citation type="journal article" date="2020" name="Virus Evol.">
        <title>A new lineage of segmented RNA viruses infecting animals.</title>
        <authorList>
            <person name="Obbard D.J."/>
            <person name="Shi M."/>
            <person name="Roberts K.E."/>
            <person name="Longdon B."/>
            <person name="Dennis A.B."/>
        </authorList>
    </citation>
    <scope>NUCLEOTIDE SEQUENCE</scope>
    <source>
        <strain evidence="1">ABD_118</strain>
    </source>
</reference>
<evidence type="ECO:0000313" key="1">
    <source>
        <dbReference type="EMBL" id="QIQ61198.1"/>
    </source>
</evidence>
<dbReference type="EMBL" id="MN264687">
    <property type="protein sequence ID" value="QIQ61198.1"/>
    <property type="molecule type" value="Genomic_RNA"/>
</dbReference>